<accession>A0A835GXR4</accession>
<gene>
    <name evidence="3" type="ORF">IFM89_025048</name>
</gene>
<evidence type="ECO:0000313" key="4">
    <source>
        <dbReference type="Proteomes" id="UP000631114"/>
    </source>
</evidence>
<dbReference type="EMBL" id="JADFTS010000009">
    <property type="protein sequence ID" value="KAF9589501.1"/>
    <property type="molecule type" value="Genomic_DNA"/>
</dbReference>
<dbReference type="PANTHER" id="PTHR12734:SF0">
    <property type="entry name" value="18S RRNA (GUANINE-N(7))-METHYLTRANSFERASE-RELATED"/>
    <property type="match status" value="1"/>
</dbReference>
<dbReference type="Pfam" id="PF08241">
    <property type="entry name" value="Methyltransf_11"/>
    <property type="match status" value="1"/>
</dbReference>
<proteinExistence type="predicted"/>
<feature type="non-terminal residue" evidence="3">
    <location>
        <position position="1"/>
    </location>
</feature>
<dbReference type="InterPro" id="IPR013216">
    <property type="entry name" value="Methyltransf_11"/>
</dbReference>
<feature type="region of interest" description="Disordered" evidence="1">
    <location>
        <begin position="109"/>
        <end position="133"/>
    </location>
</feature>
<sequence length="199" mass="21532">AKLSERALELLALPKDGVPRFLLDIGIVYLHFFGCGSGLSGETLSENGHQWIGLDISQSMLSVALEREVEGDLLLTDMGQEKSAHLYVCFSVTLGGFAACNGVENVSSNSKRVGSGMSAGEEDSPSTSSKCSSKKLKLHSKVDCFVVDHAKVPRKLRSGHRVICRVDRVVEYMNFELPKKLDLHLCHGISASTSKALPV</sequence>
<dbReference type="GO" id="GO:0005730">
    <property type="term" value="C:nucleolus"/>
    <property type="evidence" value="ECO:0007669"/>
    <property type="project" value="TreeGrafter"/>
</dbReference>
<reference evidence="3 4" key="1">
    <citation type="submission" date="2020-10" db="EMBL/GenBank/DDBJ databases">
        <title>The Coptis chinensis genome and diversification of protoberbering-type alkaloids.</title>
        <authorList>
            <person name="Wang B."/>
            <person name="Shu S."/>
            <person name="Song C."/>
            <person name="Liu Y."/>
        </authorList>
    </citation>
    <scope>NUCLEOTIDE SEQUENCE [LARGE SCALE GENOMIC DNA]</scope>
    <source>
        <strain evidence="3">HL-2020</strain>
        <tissue evidence="3">Leaf</tissue>
    </source>
</reference>
<name>A0A835GXR4_9MAGN</name>
<dbReference type="SUPFAM" id="SSF53335">
    <property type="entry name" value="S-adenosyl-L-methionine-dependent methyltransferases"/>
    <property type="match status" value="1"/>
</dbReference>
<comment type="caution">
    <text evidence="3">The sequence shown here is derived from an EMBL/GenBank/DDBJ whole genome shotgun (WGS) entry which is preliminary data.</text>
</comment>
<protein>
    <recommendedName>
        <fullName evidence="2">Methyltransferase type 11 domain-containing protein</fullName>
    </recommendedName>
</protein>
<dbReference type="InterPro" id="IPR039769">
    <property type="entry name" value="Bud23-like"/>
</dbReference>
<dbReference type="Proteomes" id="UP000631114">
    <property type="component" value="Unassembled WGS sequence"/>
</dbReference>
<dbReference type="AlphaFoldDB" id="A0A835GXR4"/>
<dbReference type="InterPro" id="IPR029063">
    <property type="entry name" value="SAM-dependent_MTases_sf"/>
</dbReference>
<dbReference type="PANTHER" id="PTHR12734">
    <property type="entry name" value="METHYLTRANSFERASE-RELATED"/>
    <property type="match status" value="1"/>
</dbReference>
<dbReference type="OrthoDB" id="1718934at2759"/>
<evidence type="ECO:0000259" key="2">
    <source>
        <dbReference type="Pfam" id="PF08241"/>
    </source>
</evidence>
<dbReference type="Gene3D" id="3.40.50.150">
    <property type="entry name" value="Vaccinia Virus protein VP39"/>
    <property type="match status" value="1"/>
</dbReference>
<keyword evidence="4" id="KW-1185">Reference proteome</keyword>
<feature type="domain" description="Methyltransferase type 11" evidence="2">
    <location>
        <begin position="33"/>
        <end position="73"/>
    </location>
</feature>
<evidence type="ECO:0000256" key="1">
    <source>
        <dbReference type="SAM" id="MobiDB-lite"/>
    </source>
</evidence>
<organism evidence="3 4">
    <name type="scientific">Coptis chinensis</name>
    <dbReference type="NCBI Taxonomy" id="261450"/>
    <lineage>
        <taxon>Eukaryota</taxon>
        <taxon>Viridiplantae</taxon>
        <taxon>Streptophyta</taxon>
        <taxon>Embryophyta</taxon>
        <taxon>Tracheophyta</taxon>
        <taxon>Spermatophyta</taxon>
        <taxon>Magnoliopsida</taxon>
        <taxon>Ranunculales</taxon>
        <taxon>Ranunculaceae</taxon>
        <taxon>Coptidoideae</taxon>
        <taxon>Coptis</taxon>
    </lineage>
</organism>
<evidence type="ECO:0000313" key="3">
    <source>
        <dbReference type="EMBL" id="KAF9589501.1"/>
    </source>
</evidence>
<dbReference type="GO" id="GO:0070476">
    <property type="term" value="P:rRNA (guanine-N7)-methylation"/>
    <property type="evidence" value="ECO:0007669"/>
    <property type="project" value="InterPro"/>
</dbReference>
<dbReference type="GO" id="GO:0016435">
    <property type="term" value="F:rRNA (guanine) methyltransferase activity"/>
    <property type="evidence" value="ECO:0007669"/>
    <property type="project" value="InterPro"/>
</dbReference>